<evidence type="ECO:0000259" key="3">
    <source>
        <dbReference type="Pfam" id="PF20153"/>
    </source>
</evidence>
<dbReference type="Proteomes" id="UP001218218">
    <property type="component" value="Unassembled WGS sequence"/>
</dbReference>
<feature type="transmembrane region" description="Helical" evidence="2">
    <location>
        <begin position="232"/>
        <end position="248"/>
    </location>
</feature>
<accession>A0AAD7A225</accession>
<evidence type="ECO:0000313" key="4">
    <source>
        <dbReference type="EMBL" id="KAJ7347924.1"/>
    </source>
</evidence>
<feature type="transmembrane region" description="Helical" evidence="2">
    <location>
        <begin position="121"/>
        <end position="144"/>
    </location>
</feature>
<keyword evidence="5" id="KW-1185">Reference proteome</keyword>
<feature type="transmembrane region" description="Helical" evidence="2">
    <location>
        <begin position="209"/>
        <end position="226"/>
    </location>
</feature>
<comment type="caution">
    <text evidence="4">The sequence shown here is derived from an EMBL/GenBank/DDBJ whole genome shotgun (WGS) entry which is preliminary data.</text>
</comment>
<organism evidence="4 5">
    <name type="scientific">Mycena albidolilacea</name>
    <dbReference type="NCBI Taxonomy" id="1033008"/>
    <lineage>
        <taxon>Eukaryota</taxon>
        <taxon>Fungi</taxon>
        <taxon>Dikarya</taxon>
        <taxon>Basidiomycota</taxon>
        <taxon>Agaricomycotina</taxon>
        <taxon>Agaricomycetes</taxon>
        <taxon>Agaricomycetidae</taxon>
        <taxon>Agaricales</taxon>
        <taxon>Marasmiineae</taxon>
        <taxon>Mycenaceae</taxon>
        <taxon>Mycena</taxon>
    </lineage>
</organism>
<keyword evidence="2" id="KW-0812">Transmembrane</keyword>
<dbReference type="InterPro" id="IPR045338">
    <property type="entry name" value="DUF6535"/>
</dbReference>
<evidence type="ECO:0000313" key="5">
    <source>
        <dbReference type="Proteomes" id="UP001218218"/>
    </source>
</evidence>
<evidence type="ECO:0000256" key="1">
    <source>
        <dbReference type="SAM" id="MobiDB-lite"/>
    </source>
</evidence>
<gene>
    <name evidence="4" type="ORF">DFH08DRAFT_744208</name>
</gene>
<feature type="transmembrane region" description="Helical" evidence="2">
    <location>
        <begin position="42"/>
        <end position="63"/>
    </location>
</feature>
<name>A0AAD7A225_9AGAR</name>
<keyword evidence="2" id="KW-1133">Transmembrane helix</keyword>
<feature type="domain" description="DUF6535" evidence="3">
    <location>
        <begin position="24"/>
        <end position="202"/>
    </location>
</feature>
<sequence>MEDIPYVVPGQTPPKESNPSIFDSYIREAKVFDDSLVARWKVAMDGLILFAALFSAVVTAFIIESYRTLSRDSNDVVILLLFQMSQQLAAMSNNTQAPQIIKSSVGLPSFSAPRSAVYTNVFWFLSLGLSLACALIATLIQQWASDYIHAIERRQLPEKRARIRAFLYEGVQNSHVGAIVDGAPLLLHASLFSFFIGLVIFMRPINATITTLLACILAFCVVAYLASTITPIIAIASPICTPLTMFLLKFPFVCNIIRRVLLTIWELGCLAVTGVSRAMLWIWTATTTMAMLSWQRILSSLRMPRLTLMPGRNRKNPLAEITDSSYDAHLKAPSVDTSERRRNDPILRLQWVFQRHLPLLFSIWTDSTVSISNLDFIREAAATDTGRPGFQDREQTVILWTLESLSGDAELIPFLEGVPSFLDSDTSPHGAYDPIKIMESSLRQHSEEIASRLLLLLDSPRPNRGTAASIKAVMALLEHDIYLGDVHFGGDFLQRARSFCGDREYSWLELLMAASWSRFPVRVRSSAEPWWRRPSVLNTIMESRHLAIPVTEGLFIPYDKYVGVAWWCRDGCDFCESGQVEQLVGTDRFVHLRISDPISSPIMTENQPEDEFNPTTELPPPPPPPVGGTWESFTTLAYWWGVTSEVRASRIPVPIQETSENLLEPPDDEFLLP</sequence>
<evidence type="ECO:0000256" key="2">
    <source>
        <dbReference type="SAM" id="Phobius"/>
    </source>
</evidence>
<keyword evidence="2" id="KW-0472">Membrane</keyword>
<proteinExistence type="predicted"/>
<dbReference type="AlphaFoldDB" id="A0AAD7A225"/>
<dbReference type="EMBL" id="JARIHO010000018">
    <property type="protein sequence ID" value="KAJ7347924.1"/>
    <property type="molecule type" value="Genomic_DNA"/>
</dbReference>
<feature type="region of interest" description="Disordered" evidence="1">
    <location>
        <begin position="600"/>
        <end position="625"/>
    </location>
</feature>
<feature type="transmembrane region" description="Helical" evidence="2">
    <location>
        <begin position="185"/>
        <end position="202"/>
    </location>
</feature>
<protein>
    <recommendedName>
        <fullName evidence="3">DUF6535 domain-containing protein</fullName>
    </recommendedName>
</protein>
<feature type="transmembrane region" description="Helical" evidence="2">
    <location>
        <begin position="260"/>
        <end position="283"/>
    </location>
</feature>
<dbReference type="Pfam" id="PF20153">
    <property type="entry name" value="DUF6535"/>
    <property type="match status" value="1"/>
</dbReference>
<reference evidence="4" key="1">
    <citation type="submission" date="2023-03" db="EMBL/GenBank/DDBJ databases">
        <title>Massive genome expansion in bonnet fungi (Mycena s.s.) driven by repeated elements and novel gene families across ecological guilds.</title>
        <authorList>
            <consortium name="Lawrence Berkeley National Laboratory"/>
            <person name="Harder C.B."/>
            <person name="Miyauchi S."/>
            <person name="Viragh M."/>
            <person name="Kuo A."/>
            <person name="Thoen E."/>
            <person name="Andreopoulos B."/>
            <person name="Lu D."/>
            <person name="Skrede I."/>
            <person name="Drula E."/>
            <person name="Henrissat B."/>
            <person name="Morin E."/>
            <person name="Kohler A."/>
            <person name="Barry K."/>
            <person name="LaButti K."/>
            <person name="Morin E."/>
            <person name="Salamov A."/>
            <person name="Lipzen A."/>
            <person name="Mereny Z."/>
            <person name="Hegedus B."/>
            <person name="Baldrian P."/>
            <person name="Stursova M."/>
            <person name="Weitz H."/>
            <person name="Taylor A."/>
            <person name="Grigoriev I.V."/>
            <person name="Nagy L.G."/>
            <person name="Martin F."/>
            <person name="Kauserud H."/>
        </authorList>
    </citation>
    <scope>NUCLEOTIDE SEQUENCE</scope>
    <source>
        <strain evidence="4">CBHHK002</strain>
    </source>
</reference>